<reference evidence="3" key="1">
    <citation type="submission" date="2017-02" db="UniProtKB">
        <authorList>
            <consortium name="WormBaseParasite"/>
        </authorList>
    </citation>
    <scope>IDENTIFICATION</scope>
</reference>
<evidence type="ECO:0000313" key="3">
    <source>
        <dbReference type="WBParaSite" id="ASIM_0000184401-mRNA-1"/>
    </source>
</evidence>
<accession>A0A0M3J2T2</accession>
<organism evidence="3">
    <name type="scientific">Anisakis simplex</name>
    <name type="common">Herring worm</name>
    <dbReference type="NCBI Taxonomy" id="6269"/>
    <lineage>
        <taxon>Eukaryota</taxon>
        <taxon>Metazoa</taxon>
        <taxon>Ecdysozoa</taxon>
        <taxon>Nematoda</taxon>
        <taxon>Chromadorea</taxon>
        <taxon>Rhabditida</taxon>
        <taxon>Spirurina</taxon>
        <taxon>Ascaridomorpha</taxon>
        <taxon>Ascaridoidea</taxon>
        <taxon>Anisakidae</taxon>
        <taxon>Anisakis</taxon>
        <taxon>Anisakis simplex complex</taxon>
    </lineage>
</organism>
<evidence type="ECO:0000313" key="2">
    <source>
        <dbReference type="Proteomes" id="UP000267096"/>
    </source>
</evidence>
<sequence>MVEEAVFDRVIVEIFYMADSSIMRTAARLFVSVLFSAKRLAKDSNLLRGASRRAELFSSTFKKEFKKSLTDKK</sequence>
<dbReference type="Proteomes" id="UP000267096">
    <property type="component" value="Unassembled WGS sequence"/>
</dbReference>
<dbReference type="WBParaSite" id="ASIM_0000184401-mRNA-1">
    <property type="protein sequence ID" value="ASIM_0000184401-mRNA-1"/>
    <property type="gene ID" value="ASIM_0000184401"/>
</dbReference>
<evidence type="ECO:0000313" key="1">
    <source>
        <dbReference type="EMBL" id="VDK19123.1"/>
    </source>
</evidence>
<dbReference type="EMBL" id="UYRR01001954">
    <property type="protein sequence ID" value="VDK19123.1"/>
    <property type="molecule type" value="Genomic_DNA"/>
</dbReference>
<dbReference type="AlphaFoldDB" id="A0A0M3J2T2"/>
<name>A0A0M3J2T2_ANISI</name>
<gene>
    <name evidence="1" type="ORF">ASIM_LOCUS1714</name>
</gene>
<proteinExistence type="predicted"/>
<protein>
    <submittedName>
        <fullName evidence="3">Secreted protein</fullName>
    </submittedName>
</protein>
<reference evidence="1 2" key="2">
    <citation type="submission" date="2018-11" db="EMBL/GenBank/DDBJ databases">
        <authorList>
            <consortium name="Pathogen Informatics"/>
        </authorList>
    </citation>
    <scope>NUCLEOTIDE SEQUENCE [LARGE SCALE GENOMIC DNA]</scope>
</reference>
<keyword evidence="2" id="KW-1185">Reference proteome</keyword>